<dbReference type="VEuPathDB" id="VectorBase:GPAI022130"/>
<evidence type="ECO:0000256" key="1">
    <source>
        <dbReference type="SAM" id="SignalP"/>
    </source>
</evidence>
<sequence>MILLDLLITSLLSLLGKFWKETDLIETTQENTFLLSAENLIVLKFRKAMSTFHIIDSTLEIKLNCTQHTKLHDFQFNICVAQLLI</sequence>
<reference evidence="3" key="1">
    <citation type="submission" date="2014-03" db="EMBL/GenBank/DDBJ databases">
        <authorList>
            <person name="Aksoy S."/>
            <person name="Warren W."/>
            <person name="Wilson R.K."/>
        </authorList>
    </citation>
    <scope>NUCLEOTIDE SEQUENCE [LARGE SCALE GENOMIC DNA]</scope>
    <source>
        <strain evidence="3">IAEA</strain>
    </source>
</reference>
<keyword evidence="3" id="KW-1185">Reference proteome</keyword>
<feature type="chain" id="PRO_5008403143" evidence="1">
    <location>
        <begin position="17"/>
        <end position="85"/>
    </location>
</feature>
<proteinExistence type="predicted"/>
<name>A0A1A9ZQR8_GLOPL</name>
<evidence type="ECO:0000313" key="3">
    <source>
        <dbReference type="Proteomes" id="UP000092445"/>
    </source>
</evidence>
<accession>A0A1A9ZQR8</accession>
<evidence type="ECO:0000313" key="2">
    <source>
        <dbReference type="EnsemblMetazoa" id="GPAI022130-PA"/>
    </source>
</evidence>
<protein>
    <submittedName>
        <fullName evidence="2">Uncharacterized protein</fullName>
    </submittedName>
</protein>
<dbReference type="AlphaFoldDB" id="A0A1A9ZQR8"/>
<organism evidence="2 3">
    <name type="scientific">Glossina pallidipes</name>
    <name type="common">Tsetse fly</name>
    <dbReference type="NCBI Taxonomy" id="7398"/>
    <lineage>
        <taxon>Eukaryota</taxon>
        <taxon>Metazoa</taxon>
        <taxon>Ecdysozoa</taxon>
        <taxon>Arthropoda</taxon>
        <taxon>Hexapoda</taxon>
        <taxon>Insecta</taxon>
        <taxon>Pterygota</taxon>
        <taxon>Neoptera</taxon>
        <taxon>Endopterygota</taxon>
        <taxon>Diptera</taxon>
        <taxon>Brachycera</taxon>
        <taxon>Muscomorpha</taxon>
        <taxon>Hippoboscoidea</taxon>
        <taxon>Glossinidae</taxon>
        <taxon>Glossina</taxon>
    </lineage>
</organism>
<feature type="signal peptide" evidence="1">
    <location>
        <begin position="1"/>
        <end position="16"/>
    </location>
</feature>
<reference evidence="2" key="2">
    <citation type="submission" date="2020-05" db="UniProtKB">
        <authorList>
            <consortium name="EnsemblMetazoa"/>
        </authorList>
    </citation>
    <scope>IDENTIFICATION</scope>
    <source>
        <strain evidence="2">IAEA</strain>
    </source>
</reference>
<dbReference type="EnsemblMetazoa" id="GPAI022130-RA">
    <property type="protein sequence ID" value="GPAI022130-PA"/>
    <property type="gene ID" value="GPAI022130"/>
</dbReference>
<dbReference type="Proteomes" id="UP000092445">
    <property type="component" value="Unassembled WGS sequence"/>
</dbReference>
<keyword evidence="1" id="KW-0732">Signal</keyword>